<proteinExistence type="predicted"/>
<protein>
    <submittedName>
        <fullName evidence="1">Uncharacterized protein</fullName>
    </submittedName>
</protein>
<evidence type="ECO:0000313" key="2">
    <source>
        <dbReference type="Proteomes" id="UP000288951"/>
    </source>
</evidence>
<reference evidence="1" key="1">
    <citation type="submission" date="2018-12" db="EMBL/GenBank/DDBJ databases">
        <title>Draft genome sequence of Flaovobacterium columnare ARS1 isolated from channel catfish in Alabama.</title>
        <authorList>
            <person name="Cai W."/>
            <person name="Arias C."/>
        </authorList>
    </citation>
    <scope>NUCLEOTIDE SEQUENCE [LARGE SCALE GENOMIC DNA]</scope>
    <source>
        <strain evidence="1">ARS1</strain>
    </source>
</reference>
<evidence type="ECO:0000313" key="1">
    <source>
        <dbReference type="EMBL" id="RVU90328.1"/>
    </source>
</evidence>
<comment type="caution">
    <text evidence="1">The sequence shown here is derived from an EMBL/GenBank/DDBJ whole genome shotgun (WGS) entry which is preliminary data.</text>
</comment>
<dbReference type="Proteomes" id="UP000288951">
    <property type="component" value="Unassembled WGS sequence"/>
</dbReference>
<dbReference type="EMBL" id="RQSM01000003">
    <property type="protein sequence ID" value="RVU90328.1"/>
    <property type="molecule type" value="Genomic_DNA"/>
</dbReference>
<gene>
    <name evidence="1" type="ORF">EH230_05095</name>
</gene>
<organism evidence="1 2">
    <name type="scientific">Flavobacterium columnare</name>
    <dbReference type="NCBI Taxonomy" id="996"/>
    <lineage>
        <taxon>Bacteria</taxon>
        <taxon>Pseudomonadati</taxon>
        <taxon>Bacteroidota</taxon>
        <taxon>Flavobacteriia</taxon>
        <taxon>Flavobacteriales</taxon>
        <taxon>Flavobacteriaceae</taxon>
        <taxon>Flavobacterium</taxon>
    </lineage>
</organism>
<dbReference type="AlphaFoldDB" id="A0A437U9V4"/>
<sequence>MHRSVIPSGMYSSQIQTKKWKQLEKVYGAYFDREKYFEELHSKHFKTHYNGKPTKRYLKLLEKINQVENISLEDIENLYFI</sequence>
<accession>A0A437U9V4</accession>
<dbReference type="RefSeq" id="WP_127823138.1">
    <property type="nucleotide sequence ID" value="NZ_RQSM01000003.1"/>
</dbReference>
<keyword evidence="2" id="KW-1185">Reference proteome</keyword>
<name>A0A437U9V4_9FLAO</name>
<dbReference type="OrthoDB" id="837641at2"/>